<evidence type="ECO:0000256" key="3">
    <source>
        <dbReference type="ARBA" id="ARBA00022840"/>
    </source>
</evidence>
<dbReference type="EMBL" id="MNUJ01000024">
    <property type="protein sequence ID" value="OIN89833.1"/>
    <property type="molecule type" value="Genomic_DNA"/>
</dbReference>
<dbReference type="Pfam" id="PF05157">
    <property type="entry name" value="MshEN"/>
    <property type="match status" value="1"/>
</dbReference>
<dbReference type="PANTHER" id="PTHR30258:SF1">
    <property type="entry name" value="PROTEIN TRANSPORT PROTEIN HOFB HOMOLOG"/>
    <property type="match status" value="1"/>
</dbReference>
<protein>
    <recommendedName>
        <fullName evidence="4">Bacterial type II secretion system protein E domain-containing protein</fullName>
    </recommendedName>
</protein>
<dbReference type="Pfam" id="PF00437">
    <property type="entry name" value="T2SSE"/>
    <property type="match status" value="1"/>
</dbReference>
<accession>A0A1J4RR30</accession>
<dbReference type="GO" id="GO:0016887">
    <property type="term" value="F:ATP hydrolysis activity"/>
    <property type="evidence" value="ECO:0007669"/>
    <property type="project" value="TreeGrafter"/>
</dbReference>
<dbReference type="SUPFAM" id="SSF160246">
    <property type="entry name" value="EspE N-terminal domain-like"/>
    <property type="match status" value="1"/>
</dbReference>
<dbReference type="Proteomes" id="UP000182753">
    <property type="component" value="Unassembled WGS sequence"/>
</dbReference>
<dbReference type="CDD" id="cd01129">
    <property type="entry name" value="PulE-GspE-like"/>
    <property type="match status" value="1"/>
</dbReference>
<evidence type="ECO:0000259" key="4">
    <source>
        <dbReference type="PROSITE" id="PS00662"/>
    </source>
</evidence>
<comment type="similarity">
    <text evidence="1">Belongs to the GSP E family.</text>
</comment>
<dbReference type="GO" id="GO:0005524">
    <property type="term" value="F:ATP binding"/>
    <property type="evidence" value="ECO:0007669"/>
    <property type="project" value="UniProtKB-KW"/>
</dbReference>
<evidence type="ECO:0000313" key="5">
    <source>
        <dbReference type="EMBL" id="OIN89833.1"/>
    </source>
</evidence>
<dbReference type="FunFam" id="3.40.50.300:FF:000398">
    <property type="entry name" value="Type IV pilus assembly ATPase PilB"/>
    <property type="match status" value="1"/>
</dbReference>
<evidence type="ECO:0000256" key="2">
    <source>
        <dbReference type="ARBA" id="ARBA00022741"/>
    </source>
</evidence>
<dbReference type="Gene3D" id="3.30.300.160">
    <property type="entry name" value="Type II secretion system, protein E, N-terminal domain"/>
    <property type="match status" value="1"/>
</dbReference>
<dbReference type="InterPro" id="IPR027417">
    <property type="entry name" value="P-loop_NTPase"/>
</dbReference>
<name>A0A1J4RR30_9BACT</name>
<dbReference type="InterPro" id="IPR037257">
    <property type="entry name" value="T2SS_E_N_sf"/>
</dbReference>
<keyword evidence="3" id="KW-0067">ATP-binding</keyword>
<dbReference type="InterPro" id="IPR007831">
    <property type="entry name" value="T2SS_GspE_N"/>
</dbReference>
<gene>
    <name evidence="5" type="ORF">AUJ40_01235</name>
</gene>
<dbReference type="InterPro" id="IPR001482">
    <property type="entry name" value="T2SS/T4SS_dom"/>
</dbReference>
<dbReference type="Gene3D" id="3.30.450.90">
    <property type="match status" value="1"/>
</dbReference>
<comment type="caution">
    <text evidence="5">The sequence shown here is derived from an EMBL/GenBank/DDBJ whole genome shotgun (WGS) entry which is preliminary data.</text>
</comment>
<dbReference type="PANTHER" id="PTHR30258">
    <property type="entry name" value="TYPE II SECRETION SYSTEM PROTEIN GSPE-RELATED"/>
    <property type="match status" value="1"/>
</dbReference>
<feature type="domain" description="Bacterial type II secretion system protein E" evidence="4">
    <location>
        <begin position="389"/>
        <end position="403"/>
    </location>
</feature>
<proteinExistence type="inferred from homology"/>
<sequence>MLDNDTLYKIVSDSKVIAANDLELAKKDADERKASLSAILLEKGLIAEDKLSEATARYFKVPAVKVSQLQIDGKILKSVPEVVARDHQIIAFERSGDTLKLAMGNPSDEAVINQLKKKMGVKIEAYYTPEKEIVQALGFYKQGISETFHDLIPIISSASSKALKGAPISKIVQKLFEYALDNRASDIHIEPQRKETTVRFRIDGVLHDIVKLPKNLHEEIVSRIKVLSHLRTDEHQAAQDGKLQIIYGSEVTKIEEGGAIHLSEKAKSEEKGVDVRVSITPVTNGENIVMRLLSERGRQYNLINLGLSDNDLTKIKKEIAKSWGTIVAVGPTGCGKTTTLYAILKVLNKREINITTIEDPVEYDMEGVSQIQVNPKTNLTFANGLRSIVRQDPDIIMVGEIRDKETAGIAINAAMTGHLVLSTMHANDSATTLPRLNQMEIEPYLIASTVNLIVAQRIVRRICSKCAEKYQEPFLTFEKNLPAVILGKIFRKKPTSVTLTRGRGCEFCHQSGYVDRIGIFETMTMSPAIEKLVMIQANASQITEQAVKEGMATMLEDGLKKVIEGVTTLEEILRVTRE</sequence>
<evidence type="ECO:0000313" key="6">
    <source>
        <dbReference type="Proteomes" id="UP000182753"/>
    </source>
</evidence>
<dbReference type="Gene3D" id="3.40.50.300">
    <property type="entry name" value="P-loop containing nucleotide triphosphate hydrolases"/>
    <property type="match status" value="1"/>
</dbReference>
<organism evidence="5 6">
    <name type="scientific">Candidatus Berkelbacteria bacterium CG1_02_42_45</name>
    <dbReference type="NCBI Taxonomy" id="1805036"/>
    <lineage>
        <taxon>Bacteria</taxon>
        <taxon>Candidatus Berkelbacteria</taxon>
    </lineage>
</organism>
<dbReference type="GO" id="GO:0005886">
    <property type="term" value="C:plasma membrane"/>
    <property type="evidence" value="ECO:0007669"/>
    <property type="project" value="TreeGrafter"/>
</dbReference>
<dbReference type="AlphaFoldDB" id="A0A1J4RR30"/>
<dbReference type="PROSITE" id="PS00662">
    <property type="entry name" value="T2SP_E"/>
    <property type="match status" value="1"/>
</dbReference>
<evidence type="ECO:0000256" key="1">
    <source>
        <dbReference type="ARBA" id="ARBA00006611"/>
    </source>
</evidence>
<dbReference type="SUPFAM" id="SSF52540">
    <property type="entry name" value="P-loop containing nucleoside triphosphate hydrolases"/>
    <property type="match status" value="1"/>
</dbReference>
<reference evidence="5 6" key="1">
    <citation type="journal article" date="2016" name="Environ. Microbiol.">
        <title>Genomic resolution of a cold subsurface aquifer community provides metabolic insights for novel microbes adapted to high CO concentrations.</title>
        <authorList>
            <person name="Probst A.J."/>
            <person name="Castelle C.J."/>
            <person name="Singh A."/>
            <person name="Brown C.T."/>
            <person name="Anantharaman K."/>
            <person name="Sharon I."/>
            <person name="Hug L.A."/>
            <person name="Burstein D."/>
            <person name="Emerson J.B."/>
            <person name="Thomas B.C."/>
            <person name="Banfield J.F."/>
        </authorList>
    </citation>
    <scope>NUCLEOTIDE SEQUENCE [LARGE SCALE GENOMIC DNA]</scope>
    <source>
        <strain evidence="5">CG1_02_42_45</strain>
    </source>
</reference>
<keyword evidence="2" id="KW-0547">Nucleotide-binding</keyword>
<dbReference type="FunFam" id="3.30.300.160:FF:000002">
    <property type="entry name" value="Type II secretion system protein E"/>
    <property type="match status" value="1"/>
</dbReference>